<dbReference type="AlphaFoldDB" id="A0A317FCV9"/>
<comment type="caution">
    <text evidence="2">The sequence shown here is derived from an EMBL/GenBank/DDBJ whole genome shotgun (WGS) entry which is preliminary data.</text>
</comment>
<dbReference type="Proteomes" id="UP000245765">
    <property type="component" value="Unassembled WGS sequence"/>
</dbReference>
<feature type="domain" description="YjiS-like" evidence="1">
    <location>
        <begin position="27"/>
        <end position="54"/>
    </location>
</feature>
<accession>A0A317FCV9</accession>
<protein>
    <recommendedName>
        <fullName evidence="1">YjiS-like domain-containing protein</fullName>
    </recommendedName>
</protein>
<keyword evidence="3" id="KW-1185">Reference proteome</keyword>
<evidence type="ECO:0000259" key="1">
    <source>
        <dbReference type="Pfam" id="PF06568"/>
    </source>
</evidence>
<dbReference type="EMBL" id="QGNA01000004">
    <property type="protein sequence ID" value="PWS35356.1"/>
    <property type="molecule type" value="Genomic_DNA"/>
</dbReference>
<name>A0A317FCV9_9PROT</name>
<reference evidence="3" key="1">
    <citation type="submission" date="2018-05" db="EMBL/GenBank/DDBJ databases">
        <authorList>
            <person name="Du Z."/>
            <person name="Wang X."/>
        </authorList>
    </citation>
    <scope>NUCLEOTIDE SEQUENCE [LARGE SCALE GENOMIC DNA]</scope>
    <source>
        <strain evidence="3">CQN31</strain>
    </source>
</reference>
<sequence>MAVFGGRREAPRRWLPPRVPAETAADRLARHAVDRRRLARLDDRRLADVGLSREAVARRLPFKDAPSAPRRRHRA</sequence>
<organism evidence="2 3">
    <name type="scientific">Falsiroseomonas bella</name>
    <dbReference type="NCBI Taxonomy" id="2184016"/>
    <lineage>
        <taxon>Bacteria</taxon>
        <taxon>Pseudomonadati</taxon>
        <taxon>Pseudomonadota</taxon>
        <taxon>Alphaproteobacteria</taxon>
        <taxon>Acetobacterales</taxon>
        <taxon>Roseomonadaceae</taxon>
        <taxon>Falsiroseomonas</taxon>
    </lineage>
</organism>
<dbReference type="InterPro" id="IPR009506">
    <property type="entry name" value="YjiS-like"/>
</dbReference>
<dbReference type="Pfam" id="PF06568">
    <property type="entry name" value="YjiS-like"/>
    <property type="match status" value="1"/>
</dbReference>
<gene>
    <name evidence="2" type="ORF">DFH01_17145</name>
</gene>
<proteinExistence type="predicted"/>
<evidence type="ECO:0000313" key="2">
    <source>
        <dbReference type="EMBL" id="PWS35356.1"/>
    </source>
</evidence>
<evidence type="ECO:0000313" key="3">
    <source>
        <dbReference type="Proteomes" id="UP000245765"/>
    </source>
</evidence>